<dbReference type="Pfam" id="PF04751">
    <property type="entry name" value="DarP"/>
    <property type="match status" value="1"/>
</dbReference>
<evidence type="ECO:0000256" key="6">
    <source>
        <dbReference type="SAM" id="MobiDB-lite"/>
    </source>
</evidence>
<comment type="subcellular location">
    <subcellularLocation>
        <location evidence="5">Cytoplasm</location>
    </subcellularLocation>
    <text evidence="5">Associates with late stage pre-50S ribosomal subunits.</text>
</comment>
<dbReference type="RefSeq" id="WP_169262752.1">
    <property type="nucleotide sequence ID" value="NZ_WTVQ01000077.1"/>
</dbReference>
<reference evidence="7 8" key="1">
    <citation type="submission" date="2019-12" db="EMBL/GenBank/DDBJ databases">
        <title>Comparative genomics gives insights into the taxonomy of the Azoarcus-Aromatoleum group and reveals separate origins of nif in the plant-associated Azoarcus and non-plant-associated Aromatoleum sub-groups.</title>
        <authorList>
            <person name="Lafos M."/>
            <person name="Maluk M."/>
            <person name="Batista M."/>
            <person name="Junghare M."/>
            <person name="Carmona M."/>
            <person name="Faoro H."/>
            <person name="Cruz L.M."/>
            <person name="Battistoni F."/>
            <person name="De Souza E."/>
            <person name="Pedrosa F."/>
            <person name="Chen W.-M."/>
            <person name="Poole P.S."/>
            <person name="Dixon R.A."/>
            <person name="James E.K."/>
        </authorList>
    </citation>
    <scope>NUCLEOTIDE SEQUENCE [LARGE SCALE GENOMIC DNA]</scope>
    <source>
        <strain evidence="7 8">22Lin</strain>
    </source>
</reference>
<dbReference type="InterPro" id="IPR006839">
    <property type="entry name" value="DarP"/>
</dbReference>
<keyword evidence="2 5" id="KW-0690">Ribosome biogenesis</keyword>
<proteinExistence type="inferred from homology"/>
<accession>A0ABX1QGS5</accession>
<comment type="caution">
    <text evidence="7">The sequence shown here is derived from an EMBL/GenBank/DDBJ whole genome shotgun (WGS) entry which is preliminary data.</text>
</comment>
<dbReference type="SUPFAM" id="SSF158710">
    <property type="entry name" value="PSPTO4464-like"/>
    <property type="match status" value="1"/>
</dbReference>
<evidence type="ECO:0000313" key="8">
    <source>
        <dbReference type="Proteomes" id="UP000648984"/>
    </source>
</evidence>
<organism evidence="7 8">
    <name type="scientific">Aromatoleum diolicum</name>
    <dbReference type="NCBI Taxonomy" id="75796"/>
    <lineage>
        <taxon>Bacteria</taxon>
        <taxon>Pseudomonadati</taxon>
        <taxon>Pseudomonadota</taxon>
        <taxon>Betaproteobacteria</taxon>
        <taxon>Rhodocyclales</taxon>
        <taxon>Rhodocyclaceae</taxon>
        <taxon>Aromatoleum</taxon>
    </lineage>
</organism>
<dbReference type="PANTHER" id="PTHR38101:SF1">
    <property type="entry name" value="UPF0307 PROTEIN YJGA"/>
    <property type="match status" value="1"/>
</dbReference>
<keyword evidence="3 5" id="KW-0699">rRNA-binding</keyword>
<dbReference type="EMBL" id="WTVQ01000077">
    <property type="protein sequence ID" value="NMG77633.1"/>
    <property type="molecule type" value="Genomic_DNA"/>
</dbReference>
<name>A0ABX1QGS5_9RHOO</name>
<comment type="function">
    <text evidence="5">Member of a network of 50S ribosomal subunit biogenesis factors which assembles along the 30S-50S interface, preventing incorrect 23S rRNA structures from forming. Promotes peptidyl transferase center (PTC) maturation.</text>
</comment>
<dbReference type="NCBIfam" id="NF003593">
    <property type="entry name" value="PRK05255.1-1"/>
    <property type="match status" value="1"/>
</dbReference>
<dbReference type="HAMAP" id="MF_00765">
    <property type="entry name" value="DarP"/>
    <property type="match status" value="1"/>
</dbReference>
<dbReference type="InterPro" id="IPR023153">
    <property type="entry name" value="DarP_sf"/>
</dbReference>
<sequence length="194" mass="22189">MIHADYDEQLPDDDSGVPEPPSKSQRKRESHALQDLGEQLVALSLDQLKKVPLPESLADAVRDAKRMTKHEARRRQMQYVGKLMRTVDPEPIQAQLDVFNGVSKAEVVRQHRLERLRVDLLEDESTLQTIVQTWPEADFQQLRTLRRNALKEREQNKPLRAFREIFRVLRDLEAGTTVGASDEKDGADDAAADE</sequence>
<gene>
    <name evidence="5" type="primary">darP</name>
    <name evidence="7" type="ORF">GPA25_23040</name>
</gene>
<comment type="similarity">
    <text evidence="5">Belongs to the DarP family.</text>
</comment>
<dbReference type="Proteomes" id="UP000648984">
    <property type="component" value="Unassembled WGS sequence"/>
</dbReference>
<dbReference type="PIRSF" id="PIRSF016183">
    <property type="entry name" value="UCP016183"/>
    <property type="match status" value="1"/>
</dbReference>
<evidence type="ECO:0000256" key="1">
    <source>
        <dbReference type="ARBA" id="ARBA00022490"/>
    </source>
</evidence>
<evidence type="ECO:0000256" key="4">
    <source>
        <dbReference type="ARBA" id="ARBA00022884"/>
    </source>
</evidence>
<keyword evidence="1 5" id="KW-0963">Cytoplasm</keyword>
<feature type="region of interest" description="Disordered" evidence="6">
    <location>
        <begin position="1"/>
        <end position="32"/>
    </location>
</feature>
<protein>
    <recommendedName>
        <fullName evidence="5">Dual-action ribosomal maturation protein DarP</fullName>
    </recommendedName>
    <alternativeName>
        <fullName evidence="5">Large ribosomal subunit assembly factor DarP</fullName>
    </alternativeName>
</protein>
<evidence type="ECO:0000256" key="2">
    <source>
        <dbReference type="ARBA" id="ARBA00022517"/>
    </source>
</evidence>
<dbReference type="Gene3D" id="1.10.60.30">
    <property type="entry name" value="PSPTO4464-like domains"/>
    <property type="match status" value="2"/>
</dbReference>
<keyword evidence="4 5" id="KW-0694">RNA-binding</keyword>
<evidence type="ECO:0000256" key="5">
    <source>
        <dbReference type="HAMAP-Rule" id="MF_00765"/>
    </source>
</evidence>
<evidence type="ECO:0000313" key="7">
    <source>
        <dbReference type="EMBL" id="NMG77633.1"/>
    </source>
</evidence>
<keyword evidence="8" id="KW-1185">Reference proteome</keyword>
<evidence type="ECO:0000256" key="3">
    <source>
        <dbReference type="ARBA" id="ARBA00022730"/>
    </source>
</evidence>
<dbReference type="PANTHER" id="PTHR38101">
    <property type="entry name" value="UPF0307 PROTEIN YJGA"/>
    <property type="match status" value="1"/>
</dbReference>
<feature type="compositionally biased region" description="Acidic residues" evidence="6">
    <location>
        <begin position="7"/>
        <end position="16"/>
    </location>
</feature>
<dbReference type="CDD" id="cd16331">
    <property type="entry name" value="YjgA-like"/>
    <property type="match status" value="1"/>
</dbReference>